<reference evidence="2 3" key="1">
    <citation type="journal article" date="2015" name="Stand. Genomic Sci.">
        <title>Genomic Encyclopedia of Bacterial and Archaeal Type Strains, Phase III: the genomes of soil and plant-associated and newly described type strains.</title>
        <authorList>
            <person name="Whitman W.B."/>
            <person name="Woyke T."/>
            <person name="Klenk H.P."/>
            <person name="Zhou Y."/>
            <person name="Lilburn T.G."/>
            <person name="Beck B.J."/>
            <person name="De Vos P."/>
            <person name="Vandamme P."/>
            <person name="Eisen J.A."/>
            <person name="Garrity G."/>
            <person name="Hugenholtz P."/>
            <person name="Kyrpides N.C."/>
        </authorList>
    </citation>
    <scope>NUCLEOTIDE SEQUENCE [LARGE SCALE GENOMIC DNA]</scope>
    <source>
        <strain evidence="2 3">CGMCC 1.10685</strain>
    </source>
</reference>
<comment type="caution">
    <text evidence="2">The sequence shown here is derived from an EMBL/GenBank/DDBJ whole genome shotgun (WGS) entry which is preliminary data.</text>
</comment>
<gene>
    <name evidence="2" type="ORF">IP92_04953</name>
</gene>
<name>A0A562PG47_9BURK</name>
<dbReference type="EMBL" id="VLKW01000012">
    <property type="protein sequence ID" value="TWI43389.1"/>
    <property type="molecule type" value="Genomic_DNA"/>
</dbReference>
<evidence type="ECO:0000256" key="1">
    <source>
        <dbReference type="SAM" id="MobiDB-lite"/>
    </source>
</evidence>
<accession>A0A562PG47</accession>
<protein>
    <submittedName>
        <fullName evidence="2">Uncharacterized protein</fullName>
    </submittedName>
</protein>
<dbReference type="AlphaFoldDB" id="A0A562PG47"/>
<evidence type="ECO:0000313" key="3">
    <source>
        <dbReference type="Proteomes" id="UP000315112"/>
    </source>
</evidence>
<sequence>MAWRGSPSEAGRSRVEAGGSAGGTRRSLVVRAAPNRQAATSFRFAAPGSIFSTLPVDAVYVFDAIVLT</sequence>
<feature type="region of interest" description="Disordered" evidence="1">
    <location>
        <begin position="1"/>
        <end position="27"/>
    </location>
</feature>
<dbReference type="Proteomes" id="UP000315112">
    <property type="component" value="Unassembled WGS sequence"/>
</dbReference>
<proteinExistence type="predicted"/>
<evidence type="ECO:0000313" key="2">
    <source>
        <dbReference type="EMBL" id="TWI43389.1"/>
    </source>
</evidence>
<organism evidence="2 3">
    <name type="scientific">Pseudoduganella flava</name>
    <dbReference type="NCBI Taxonomy" id="871742"/>
    <lineage>
        <taxon>Bacteria</taxon>
        <taxon>Pseudomonadati</taxon>
        <taxon>Pseudomonadota</taxon>
        <taxon>Betaproteobacteria</taxon>
        <taxon>Burkholderiales</taxon>
        <taxon>Oxalobacteraceae</taxon>
        <taxon>Telluria group</taxon>
        <taxon>Pseudoduganella</taxon>
    </lineage>
</organism>